<keyword evidence="4" id="KW-1185">Reference proteome</keyword>
<proteinExistence type="predicted"/>
<evidence type="ECO:0008006" key="5">
    <source>
        <dbReference type="Google" id="ProtNLM"/>
    </source>
</evidence>
<evidence type="ECO:0000256" key="1">
    <source>
        <dbReference type="SAM" id="MobiDB-lite"/>
    </source>
</evidence>
<feature type="transmembrane region" description="Helical" evidence="2">
    <location>
        <begin position="131"/>
        <end position="151"/>
    </location>
</feature>
<accession>A0A239PCR6</accession>
<evidence type="ECO:0000313" key="3">
    <source>
        <dbReference type="EMBL" id="SNT64384.1"/>
    </source>
</evidence>
<keyword evidence="2" id="KW-0472">Membrane</keyword>
<keyword evidence="2" id="KW-0812">Transmembrane</keyword>
<organism evidence="3 4">
    <name type="scientific">Streptosporangium subroseum</name>
    <dbReference type="NCBI Taxonomy" id="106412"/>
    <lineage>
        <taxon>Bacteria</taxon>
        <taxon>Bacillati</taxon>
        <taxon>Actinomycetota</taxon>
        <taxon>Actinomycetes</taxon>
        <taxon>Streptosporangiales</taxon>
        <taxon>Streptosporangiaceae</taxon>
        <taxon>Streptosporangium</taxon>
    </lineage>
</organism>
<evidence type="ECO:0000313" key="4">
    <source>
        <dbReference type="Proteomes" id="UP000198282"/>
    </source>
</evidence>
<name>A0A239PCR6_9ACTN</name>
<dbReference type="AlphaFoldDB" id="A0A239PCR6"/>
<feature type="transmembrane region" description="Helical" evidence="2">
    <location>
        <begin position="217"/>
        <end position="238"/>
    </location>
</feature>
<dbReference type="EMBL" id="FZOD01000117">
    <property type="protein sequence ID" value="SNT64384.1"/>
    <property type="molecule type" value="Genomic_DNA"/>
</dbReference>
<gene>
    <name evidence="3" type="ORF">SAMN05216276_111713</name>
</gene>
<sequence length="241" mass="26145">MARRSAHDLVLPARRAYPARLIIPSAATHPKGSGPGTEAQARLRVYIHRPPFLGHRLPCGHRRACAGGAGLLGSAWVVAGGMIRLHLSHLRSSAVHGRSSRSRRPPPEASLSYDRRMRDQEAGGVSVTKRVVSVSAVLIGDLLLLLMAVWVKSSVHLRGELCDGASVWCDGRGDPTPTEWLAEMNFRSAAAYTLSAAVALILLVVAAVAWRHRRRDIALVQVFPLLLVAAFVITWTPYIPV</sequence>
<evidence type="ECO:0000256" key="2">
    <source>
        <dbReference type="SAM" id="Phobius"/>
    </source>
</evidence>
<dbReference type="Proteomes" id="UP000198282">
    <property type="component" value="Unassembled WGS sequence"/>
</dbReference>
<protein>
    <recommendedName>
        <fullName evidence="5">Vitamin K epoxide reductase family protein</fullName>
    </recommendedName>
</protein>
<feature type="transmembrane region" description="Helical" evidence="2">
    <location>
        <begin position="189"/>
        <end position="210"/>
    </location>
</feature>
<reference evidence="3 4" key="1">
    <citation type="submission" date="2017-06" db="EMBL/GenBank/DDBJ databases">
        <authorList>
            <person name="Kim H.J."/>
            <person name="Triplett B.A."/>
        </authorList>
    </citation>
    <scope>NUCLEOTIDE SEQUENCE [LARGE SCALE GENOMIC DNA]</scope>
    <source>
        <strain evidence="3 4">CGMCC 4.2132</strain>
    </source>
</reference>
<feature type="region of interest" description="Disordered" evidence="1">
    <location>
        <begin position="94"/>
        <end position="115"/>
    </location>
</feature>
<keyword evidence="2" id="KW-1133">Transmembrane helix</keyword>